<evidence type="ECO:0000259" key="15">
    <source>
        <dbReference type="PROSITE" id="PS50109"/>
    </source>
</evidence>
<evidence type="ECO:0000256" key="8">
    <source>
        <dbReference type="ARBA" id="ARBA00022741"/>
    </source>
</evidence>
<dbReference type="InterPro" id="IPR033479">
    <property type="entry name" value="dCache_1"/>
</dbReference>
<dbReference type="Gene3D" id="6.10.340.10">
    <property type="match status" value="1"/>
</dbReference>
<dbReference type="InterPro" id="IPR003660">
    <property type="entry name" value="HAMP_dom"/>
</dbReference>
<evidence type="ECO:0000313" key="17">
    <source>
        <dbReference type="EMBL" id="MEQ4484804.1"/>
    </source>
</evidence>
<keyword evidence="18" id="KW-1185">Reference proteome</keyword>
<feature type="domain" description="HAMP" evidence="16">
    <location>
        <begin position="329"/>
        <end position="381"/>
    </location>
</feature>
<evidence type="ECO:0000313" key="18">
    <source>
        <dbReference type="Proteomes" id="UP001493487"/>
    </source>
</evidence>
<gene>
    <name evidence="17" type="ORF">QJS35_20670</name>
</gene>
<dbReference type="Pfam" id="PF06580">
    <property type="entry name" value="His_kinase"/>
    <property type="match status" value="1"/>
</dbReference>
<comment type="caution">
    <text evidence="17">The sequence shown here is derived from an EMBL/GenBank/DDBJ whole genome shotgun (WGS) entry which is preliminary data.</text>
</comment>
<dbReference type="PROSITE" id="PS50109">
    <property type="entry name" value="HIS_KIN"/>
    <property type="match status" value="1"/>
</dbReference>
<accession>A0ABV1KXG7</accession>
<dbReference type="GO" id="GO:0004673">
    <property type="term" value="F:protein histidine kinase activity"/>
    <property type="evidence" value="ECO:0007669"/>
    <property type="project" value="UniProtKB-EC"/>
</dbReference>
<dbReference type="EMBL" id="JASKHM010000012">
    <property type="protein sequence ID" value="MEQ4484804.1"/>
    <property type="molecule type" value="Genomic_DNA"/>
</dbReference>
<dbReference type="Proteomes" id="UP001493487">
    <property type="component" value="Unassembled WGS sequence"/>
</dbReference>
<feature type="domain" description="Histidine kinase" evidence="15">
    <location>
        <begin position="488"/>
        <end position="601"/>
    </location>
</feature>
<feature type="transmembrane region" description="Helical" evidence="14">
    <location>
        <begin position="20"/>
        <end position="40"/>
    </location>
</feature>
<dbReference type="InterPro" id="IPR003594">
    <property type="entry name" value="HATPase_dom"/>
</dbReference>
<keyword evidence="10" id="KW-0067">ATP-binding</keyword>
<keyword evidence="6 17" id="KW-0808">Transferase</keyword>
<keyword evidence="9 17" id="KW-0418">Kinase</keyword>
<dbReference type="SUPFAM" id="SSF55874">
    <property type="entry name" value="ATPase domain of HSP90 chaperone/DNA topoisomerase II/histidine kinase"/>
    <property type="match status" value="1"/>
</dbReference>
<comment type="subcellular location">
    <subcellularLocation>
        <location evidence="2">Cell membrane</location>
        <topology evidence="2">Multi-pass membrane protein</topology>
    </subcellularLocation>
</comment>
<dbReference type="InterPro" id="IPR010559">
    <property type="entry name" value="Sig_transdc_His_kin_internal"/>
</dbReference>
<organism evidence="17 18">
    <name type="scientific">Cohnella silvisoli</name>
    <dbReference type="NCBI Taxonomy" id="2873699"/>
    <lineage>
        <taxon>Bacteria</taxon>
        <taxon>Bacillati</taxon>
        <taxon>Bacillota</taxon>
        <taxon>Bacilli</taxon>
        <taxon>Bacillales</taxon>
        <taxon>Paenibacillaceae</taxon>
        <taxon>Cohnella</taxon>
    </lineage>
</organism>
<dbReference type="Pfam" id="PF02518">
    <property type="entry name" value="HATPase_c"/>
    <property type="match status" value="1"/>
</dbReference>
<dbReference type="CDD" id="cd06225">
    <property type="entry name" value="HAMP"/>
    <property type="match status" value="1"/>
</dbReference>
<evidence type="ECO:0000256" key="3">
    <source>
        <dbReference type="ARBA" id="ARBA00012438"/>
    </source>
</evidence>
<dbReference type="SMART" id="SM00304">
    <property type="entry name" value="HAMP"/>
    <property type="match status" value="1"/>
</dbReference>
<keyword evidence="12" id="KW-0902">Two-component regulatory system</keyword>
<keyword evidence="4" id="KW-1003">Cell membrane</keyword>
<dbReference type="PANTHER" id="PTHR34220">
    <property type="entry name" value="SENSOR HISTIDINE KINASE YPDA"/>
    <property type="match status" value="1"/>
</dbReference>
<dbReference type="RefSeq" id="WP_232187176.1">
    <property type="nucleotide sequence ID" value="NZ_JAIOAP010000011.1"/>
</dbReference>
<dbReference type="PANTHER" id="PTHR34220:SF7">
    <property type="entry name" value="SENSOR HISTIDINE KINASE YPDA"/>
    <property type="match status" value="1"/>
</dbReference>
<keyword evidence="7 14" id="KW-0812">Transmembrane</keyword>
<evidence type="ECO:0000256" key="2">
    <source>
        <dbReference type="ARBA" id="ARBA00004651"/>
    </source>
</evidence>
<reference evidence="17 18" key="1">
    <citation type="journal article" date="2023" name="Genome Announc.">
        <title>Pan-Genome Analyses of the Genus Cohnella and Proposal of the Novel Species Cohnella silvisoli sp. nov., Isolated from Forest Soil.</title>
        <authorList>
            <person name="Wang C."/>
            <person name="Mao L."/>
            <person name="Bao G."/>
            <person name="Zhu H."/>
        </authorList>
    </citation>
    <scope>NUCLEOTIDE SEQUENCE [LARGE SCALE GENOMIC DNA]</scope>
    <source>
        <strain evidence="17 18">NL03-T5-1</strain>
    </source>
</reference>
<dbReference type="Pfam" id="PF00672">
    <property type="entry name" value="HAMP"/>
    <property type="match status" value="1"/>
</dbReference>
<evidence type="ECO:0000256" key="5">
    <source>
        <dbReference type="ARBA" id="ARBA00022553"/>
    </source>
</evidence>
<keyword evidence="5" id="KW-0597">Phosphoprotein</keyword>
<evidence type="ECO:0000256" key="12">
    <source>
        <dbReference type="ARBA" id="ARBA00023012"/>
    </source>
</evidence>
<evidence type="ECO:0000256" key="14">
    <source>
        <dbReference type="SAM" id="Phobius"/>
    </source>
</evidence>
<evidence type="ECO:0000256" key="1">
    <source>
        <dbReference type="ARBA" id="ARBA00000085"/>
    </source>
</evidence>
<dbReference type="PROSITE" id="PS50885">
    <property type="entry name" value="HAMP"/>
    <property type="match status" value="1"/>
</dbReference>
<evidence type="ECO:0000256" key="7">
    <source>
        <dbReference type="ARBA" id="ARBA00022692"/>
    </source>
</evidence>
<dbReference type="Gene3D" id="3.30.450.20">
    <property type="entry name" value="PAS domain"/>
    <property type="match status" value="1"/>
</dbReference>
<evidence type="ECO:0000256" key="4">
    <source>
        <dbReference type="ARBA" id="ARBA00022475"/>
    </source>
</evidence>
<keyword evidence="13 14" id="KW-0472">Membrane</keyword>
<dbReference type="InterPro" id="IPR036890">
    <property type="entry name" value="HATPase_C_sf"/>
</dbReference>
<name>A0ABV1KXG7_9BACL</name>
<evidence type="ECO:0000256" key="6">
    <source>
        <dbReference type="ARBA" id="ARBA00022679"/>
    </source>
</evidence>
<evidence type="ECO:0000256" key="11">
    <source>
        <dbReference type="ARBA" id="ARBA00022989"/>
    </source>
</evidence>
<dbReference type="InterPro" id="IPR005467">
    <property type="entry name" value="His_kinase_dom"/>
</dbReference>
<protein>
    <recommendedName>
        <fullName evidence="3">histidine kinase</fullName>
        <ecNumber evidence="3">2.7.13.3</ecNumber>
    </recommendedName>
</protein>
<keyword evidence="11 14" id="KW-1133">Transmembrane helix</keyword>
<keyword evidence="8" id="KW-0547">Nucleotide-binding</keyword>
<evidence type="ECO:0000256" key="13">
    <source>
        <dbReference type="ARBA" id="ARBA00023136"/>
    </source>
</evidence>
<evidence type="ECO:0000259" key="16">
    <source>
        <dbReference type="PROSITE" id="PS50885"/>
    </source>
</evidence>
<comment type="catalytic activity">
    <reaction evidence="1">
        <text>ATP + protein L-histidine = ADP + protein N-phospho-L-histidine.</text>
        <dbReference type="EC" id="2.7.13.3"/>
    </reaction>
</comment>
<dbReference type="EC" id="2.7.13.3" evidence="3"/>
<sequence>MRWRNIWRFFDIRNQIRKKIAFTCLMILLPALAVPAVLYYQKSAQTMQTMMSQNMFDLTEIVGRDIESYIDDVETLTNAPYYSSETQQTLLTLKYKVGLQRAEAESKLFNTIDVLLGLRKDINGIYIFDDTNNRYYKTSVGDVTPFYSFVDQPWFAKIKSLHGERLIIPTHKADYFVSPKTKYVFSIGRSIVSKETNEEIGLIYVDMDLQVIRNILSSLKQKKSTEFFIVDNEGSLVYSYDEKNLGEPFDRPELMSDGKPREGNQIIRLDDRRQLMTSNYSKKVGWWYITATDLEPLLQPNERAIRNIILISTVLLLVLLSIISFLVSSSITNPIKQLQKAMRQLDNDRFLPVGGIHTRDEIGSLVNSYNDMIRKIADLINTVYKAGIKEREAQLIALQTQINPHFLHNTLNSISCMAEVQGVQEISIVCKAVSDLFRYSIKAGSGAVALREEIASIKQYMTIQSFRYENRIEAVFNVDESLLDCKVLKLSLQPIVENAVYHGLEPKRGKGVVIIGMETEEDALILSVFDNGIGMNETRLARMRQSLVESIDITKQGPAGGVGLKNVHDRLQLYYGDHYGLKINSAEGTGTSVLLRMPLTLEKGRVSNEDPNR</sequence>
<dbReference type="InterPro" id="IPR050640">
    <property type="entry name" value="Bact_2-comp_sensor_kinase"/>
</dbReference>
<feature type="transmembrane region" description="Helical" evidence="14">
    <location>
        <begin position="308"/>
        <end position="327"/>
    </location>
</feature>
<evidence type="ECO:0000256" key="10">
    <source>
        <dbReference type="ARBA" id="ARBA00022840"/>
    </source>
</evidence>
<dbReference type="Pfam" id="PF02743">
    <property type="entry name" value="dCache_1"/>
    <property type="match status" value="1"/>
</dbReference>
<evidence type="ECO:0000256" key="9">
    <source>
        <dbReference type="ARBA" id="ARBA00022777"/>
    </source>
</evidence>
<dbReference type="Gene3D" id="3.30.565.10">
    <property type="entry name" value="Histidine kinase-like ATPase, C-terminal domain"/>
    <property type="match status" value="1"/>
</dbReference>
<dbReference type="SUPFAM" id="SSF158472">
    <property type="entry name" value="HAMP domain-like"/>
    <property type="match status" value="1"/>
</dbReference>
<proteinExistence type="predicted"/>